<protein>
    <submittedName>
        <fullName evidence="1">Uncharacterized protein</fullName>
    </submittedName>
</protein>
<name>A0A1G2KXB6_9BACT</name>
<sequence length="72" mass="8235">MPTITIPKKLARQDDFIIVSRKEYEALTELRKTAEFVSTAAQRKALARAERNLKTGKTLSYHELVRKLGFAN</sequence>
<dbReference type="Proteomes" id="UP000177177">
    <property type="component" value="Unassembled WGS sequence"/>
</dbReference>
<dbReference type="AlphaFoldDB" id="A0A1G2KXB6"/>
<evidence type="ECO:0000313" key="1">
    <source>
        <dbReference type="EMBL" id="OHA03081.1"/>
    </source>
</evidence>
<comment type="caution">
    <text evidence="1">The sequence shown here is derived from an EMBL/GenBank/DDBJ whole genome shotgun (WGS) entry which is preliminary data.</text>
</comment>
<reference evidence="1 2" key="1">
    <citation type="journal article" date="2016" name="Nat. Commun.">
        <title>Thousands of microbial genomes shed light on interconnected biogeochemical processes in an aquifer system.</title>
        <authorList>
            <person name="Anantharaman K."/>
            <person name="Brown C.T."/>
            <person name="Hug L.A."/>
            <person name="Sharon I."/>
            <person name="Castelle C.J."/>
            <person name="Probst A.J."/>
            <person name="Thomas B.C."/>
            <person name="Singh A."/>
            <person name="Wilkins M.J."/>
            <person name="Karaoz U."/>
            <person name="Brodie E.L."/>
            <person name="Williams K.H."/>
            <person name="Hubbard S.S."/>
            <person name="Banfield J.F."/>
        </authorList>
    </citation>
    <scope>NUCLEOTIDE SEQUENCE [LARGE SCALE GENOMIC DNA]</scope>
</reference>
<dbReference type="EMBL" id="MHQN01000024">
    <property type="protein sequence ID" value="OHA03081.1"/>
    <property type="molecule type" value="Genomic_DNA"/>
</dbReference>
<accession>A0A1G2KXB6</accession>
<proteinExistence type="predicted"/>
<evidence type="ECO:0000313" key="2">
    <source>
        <dbReference type="Proteomes" id="UP000177177"/>
    </source>
</evidence>
<organism evidence="1 2">
    <name type="scientific">Candidatus Sungbacteria bacterium RIFCSPHIGHO2_02_FULL_53_17</name>
    <dbReference type="NCBI Taxonomy" id="1802275"/>
    <lineage>
        <taxon>Bacteria</taxon>
        <taxon>Candidatus Sungiibacteriota</taxon>
    </lineage>
</organism>
<gene>
    <name evidence="1" type="ORF">A3C92_01945</name>
</gene>